<organism evidence="6 7">
    <name type="scientific">Serratia oryzae</name>
    <dbReference type="NCBI Taxonomy" id="2034155"/>
    <lineage>
        <taxon>Bacteria</taxon>
        <taxon>Pseudomonadati</taxon>
        <taxon>Pseudomonadota</taxon>
        <taxon>Gammaproteobacteria</taxon>
        <taxon>Enterobacterales</taxon>
        <taxon>Yersiniaceae</taxon>
        <taxon>Serratia</taxon>
    </lineage>
</organism>
<evidence type="ECO:0000256" key="2">
    <source>
        <dbReference type="ARBA" id="ARBA00022729"/>
    </source>
</evidence>
<dbReference type="Gene3D" id="2.60.40.1090">
    <property type="entry name" value="Fimbrial-type adhesion domain"/>
    <property type="match status" value="1"/>
</dbReference>
<keyword evidence="2 4" id="KW-0732">Signal</keyword>
<proteinExistence type="predicted"/>
<dbReference type="InterPro" id="IPR036937">
    <property type="entry name" value="Adhesion_dom_fimbrial_sf"/>
</dbReference>
<evidence type="ECO:0000259" key="5">
    <source>
        <dbReference type="Pfam" id="PF00419"/>
    </source>
</evidence>
<dbReference type="Pfam" id="PF00419">
    <property type="entry name" value="Fimbrial"/>
    <property type="match status" value="1"/>
</dbReference>
<comment type="subcellular location">
    <subcellularLocation>
        <location evidence="1">Fimbrium</location>
    </subcellularLocation>
</comment>
<evidence type="ECO:0000256" key="4">
    <source>
        <dbReference type="SAM" id="SignalP"/>
    </source>
</evidence>
<dbReference type="Proteomes" id="UP000216021">
    <property type="component" value="Unassembled WGS sequence"/>
</dbReference>
<dbReference type="EMBL" id="MOXD01000012">
    <property type="protein sequence ID" value="OMQ20391.1"/>
    <property type="molecule type" value="Genomic_DNA"/>
</dbReference>
<dbReference type="SUPFAM" id="SSF49401">
    <property type="entry name" value="Bacterial adhesins"/>
    <property type="match status" value="1"/>
</dbReference>
<dbReference type="InterPro" id="IPR008966">
    <property type="entry name" value="Adhesion_dom_sf"/>
</dbReference>
<dbReference type="OrthoDB" id="8582771at2"/>
<evidence type="ECO:0000256" key="3">
    <source>
        <dbReference type="ARBA" id="ARBA00023263"/>
    </source>
</evidence>
<feature type="chain" id="PRO_5013249960" description="Fimbrial-type adhesion domain-containing protein" evidence="4">
    <location>
        <begin position="31"/>
        <end position="368"/>
    </location>
</feature>
<sequence length="368" mass="38905">MMKKFSPIIRFSLSCCVLSSLLFLAPQAQAAMGECRPQNGTKPYVFTFNAKYDDPTQNVIGKTILNANLQGNPVWADEGGTYPMICECPLVTRIFESFISAELGSGLGQAVYSSTSSTGKAMSFYKVDEYLAAAAEVYIAGRTDAYFPIPFANQTNGLSGSFDVQNSCTQNYGSGARGRIHLYFIKPFVGTHTIPSVALTNIRIAAVSGVSSPQIAATVTMNGTVTVPQNCDISPSPITIDFGDIMSSKFKTAGAMPDGFTPTNRQLTLACRNISDGVKVSLTFTAEPDPKISNALKTTNGDIAVMIKDGNGNIISPSNGTLPMNMTGLGSLNSTGQAEINVYPVNTTGNTPAVGVFNATGTVKVEIQ</sequence>
<evidence type="ECO:0000256" key="1">
    <source>
        <dbReference type="ARBA" id="ARBA00004561"/>
    </source>
</evidence>
<keyword evidence="7" id="KW-1185">Reference proteome</keyword>
<evidence type="ECO:0000313" key="7">
    <source>
        <dbReference type="Proteomes" id="UP000216021"/>
    </source>
</evidence>
<keyword evidence="3" id="KW-0281">Fimbrium</keyword>
<dbReference type="InterPro" id="IPR050263">
    <property type="entry name" value="Bact_Fimbrial_Adh_Pro"/>
</dbReference>
<evidence type="ECO:0000313" key="6">
    <source>
        <dbReference type="EMBL" id="OMQ20391.1"/>
    </source>
</evidence>
<reference evidence="6 7" key="1">
    <citation type="submission" date="2016-11" db="EMBL/GenBank/DDBJ databases">
        <title>Rahnella oryzae sp. nov., isolated from rice root.</title>
        <authorList>
            <person name="Zhang X.-X."/>
            <person name="Zhang J."/>
        </authorList>
    </citation>
    <scope>NUCLEOTIDE SEQUENCE [LARGE SCALE GENOMIC DNA]</scope>
    <source>
        <strain evidence="6 7">J11-6</strain>
    </source>
</reference>
<dbReference type="GO" id="GO:0009289">
    <property type="term" value="C:pilus"/>
    <property type="evidence" value="ECO:0007669"/>
    <property type="project" value="UniProtKB-SubCell"/>
</dbReference>
<protein>
    <recommendedName>
        <fullName evidence="5">Fimbrial-type adhesion domain-containing protein</fullName>
    </recommendedName>
</protein>
<gene>
    <name evidence="6" type="ORF">BMI79_18255</name>
</gene>
<feature type="signal peptide" evidence="4">
    <location>
        <begin position="1"/>
        <end position="30"/>
    </location>
</feature>
<dbReference type="InterPro" id="IPR000259">
    <property type="entry name" value="Adhesion_dom_fimbrial"/>
</dbReference>
<dbReference type="STRING" id="2034155.BMI79_18255"/>
<comment type="caution">
    <text evidence="6">The sequence shown here is derived from an EMBL/GenBank/DDBJ whole genome shotgun (WGS) entry which is preliminary data.</text>
</comment>
<dbReference type="AlphaFoldDB" id="A0A1S8CFH3"/>
<accession>A0A1S8CFH3</accession>
<dbReference type="GO" id="GO:0043709">
    <property type="term" value="P:cell adhesion involved in single-species biofilm formation"/>
    <property type="evidence" value="ECO:0007669"/>
    <property type="project" value="TreeGrafter"/>
</dbReference>
<dbReference type="RefSeq" id="WP_076943635.1">
    <property type="nucleotide sequence ID" value="NZ_MOXD01000012.1"/>
</dbReference>
<dbReference type="PANTHER" id="PTHR33420">
    <property type="entry name" value="FIMBRIAL SUBUNIT ELFA-RELATED"/>
    <property type="match status" value="1"/>
</dbReference>
<name>A0A1S8CFH3_9GAMM</name>
<feature type="domain" description="Fimbrial-type adhesion" evidence="5">
    <location>
        <begin position="220"/>
        <end position="368"/>
    </location>
</feature>
<dbReference type="PANTHER" id="PTHR33420:SF31">
    <property type="entry name" value="TYPE 1 FIMBRIN D-MANNOSE SPECIFIC ADHESIN"/>
    <property type="match status" value="1"/>
</dbReference>